<evidence type="ECO:0008006" key="3">
    <source>
        <dbReference type="Google" id="ProtNLM"/>
    </source>
</evidence>
<dbReference type="RefSeq" id="WP_301711534.1">
    <property type="nucleotide sequence ID" value="NZ_SDWY01000006.1"/>
</dbReference>
<dbReference type="Proteomes" id="UP001167919">
    <property type="component" value="Unassembled WGS sequence"/>
</dbReference>
<gene>
    <name evidence="1" type="ORF">EVC35_08770</name>
</gene>
<dbReference type="InterPro" id="IPR004260">
    <property type="entry name" value="Pyr-dimer_DNA_glycosylase"/>
</dbReference>
<sequence length="125" mass="15096">MRLWHQDLIPYLPRQQLLGQHRELAALRGNGWGKKHATVDYVFRYSPYKLFQFHYLVIQEMQRRGYHPDQHWLDPCYRGQHCPKYSFLKAVELTKPIYPEHNDDYLTSCLNNLQAKGIVIDRFKH</sequence>
<reference evidence="1" key="1">
    <citation type="submission" date="2019-01" db="EMBL/GenBank/DDBJ databases">
        <title>Oenococcus sicerae UCMA17102.</title>
        <authorList>
            <person name="Cousin F.J."/>
            <person name="Le Guellec R."/>
            <person name="Cretenet M."/>
        </authorList>
    </citation>
    <scope>NUCLEOTIDE SEQUENCE</scope>
    <source>
        <strain evidence="1">UCMA17102</strain>
    </source>
</reference>
<organism evidence="1 2">
    <name type="scientific">Oenococcus sicerae</name>
    <dbReference type="NCBI Taxonomy" id="2203724"/>
    <lineage>
        <taxon>Bacteria</taxon>
        <taxon>Bacillati</taxon>
        <taxon>Bacillota</taxon>
        <taxon>Bacilli</taxon>
        <taxon>Lactobacillales</taxon>
        <taxon>Lactobacillaceae</taxon>
        <taxon>Oenococcus</taxon>
    </lineage>
</organism>
<dbReference type="Pfam" id="PF03013">
    <property type="entry name" value="Pyr_excise"/>
    <property type="match status" value="1"/>
</dbReference>
<name>A0AAJ1RFW4_9LACO</name>
<comment type="caution">
    <text evidence="1">The sequence shown here is derived from an EMBL/GenBank/DDBJ whole genome shotgun (WGS) entry which is preliminary data.</text>
</comment>
<dbReference type="InterPro" id="IPR012650">
    <property type="entry name" value="CHP02328"/>
</dbReference>
<proteinExistence type="predicted"/>
<protein>
    <recommendedName>
        <fullName evidence="3">Pyrimidine dimer DNA glycosylase</fullName>
    </recommendedName>
</protein>
<accession>A0AAJ1RFW4</accession>
<evidence type="ECO:0000313" key="1">
    <source>
        <dbReference type="EMBL" id="MDN6901076.1"/>
    </source>
</evidence>
<evidence type="ECO:0000313" key="2">
    <source>
        <dbReference type="Proteomes" id="UP001167919"/>
    </source>
</evidence>
<dbReference type="NCBIfam" id="TIGR02328">
    <property type="entry name" value="TIGR02328 family protein"/>
    <property type="match status" value="1"/>
</dbReference>
<dbReference type="EMBL" id="SDWY01000006">
    <property type="protein sequence ID" value="MDN6901076.1"/>
    <property type="molecule type" value="Genomic_DNA"/>
</dbReference>
<dbReference type="AlphaFoldDB" id="A0AAJ1RFW4"/>